<evidence type="ECO:0000313" key="2">
    <source>
        <dbReference type="EMBL" id="MXY34155.1"/>
    </source>
</evidence>
<name>A0A6B0Y187_9RHOB</name>
<dbReference type="PANTHER" id="PTHR43245">
    <property type="entry name" value="BIFUNCTIONAL POLYMYXIN RESISTANCE PROTEIN ARNA"/>
    <property type="match status" value="1"/>
</dbReference>
<dbReference type="SUPFAM" id="SSF51735">
    <property type="entry name" value="NAD(P)-binding Rossmann-fold domains"/>
    <property type="match status" value="1"/>
</dbReference>
<dbReference type="CDD" id="cd08946">
    <property type="entry name" value="SDR_e"/>
    <property type="match status" value="1"/>
</dbReference>
<sequence length="308" mass="33665">MKTLVTGATGFMGSHLVPALLDQGHEVVATDVVKEPHWIASRPDVPYVRVDLGGDAEIRDLVSTVRPDNVVHLAGLLAEACEAEPQLGFRVNVMASLSLLEACVANGVTRFVMTSSTAVFGRGLAEPVADDAAKLPETVYGQTKLACEHMLSWYRRTHGLSVGAVRFPWVYGPGRTTGLTALYSSLLFDAIARGEEAVVANADQSGNWLYIKDAVKSLILMLETCVHPRIAYNVVSGAHSVGDAMKIAQELFPDARIRIRKSSRAPYPYASSFDDSRARDELGWRPEYSIRRGMKEHVETVRRSLEVA</sequence>
<evidence type="ECO:0000259" key="1">
    <source>
        <dbReference type="Pfam" id="PF01370"/>
    </source>
</evidence>
<feature type="domain" description="NAD-dependent epimerase/dehydratase" evidence="1">
    <location>
        <begin position="4"/>
        <end position="234"/>
    </location>
</feature>
<dbReference type="InterPro" id="IPR001509">
    <property type="entry name" value="Epimerase_deHydtase"/>
</dbReference>
<dbReference type="InterPro" id="IPR036291">
    <property type="entry name" value="NAD(P)-bd_dom_sf"/>
</dbReference>
<organism evidence="2">
    <name type="scientific">Boseongicola sp. SB0664_bin_43</name>
    <dbReference type="NCBI Taxonomy" id="2604844"/>
    <lineage>
        <taxon>Bacteria</taxon>
        <taxon>Pseudomonadati</taxon>
        <taxon>Pseudomonadota</taxon>
        <taxon>Alphaproteobacteria</taxon>
        <taxon>Rhodobacterales</taxon>
        <taxon>Paracoccaceae</taxon>
        <taxon>Boseongicola</taxon>
    </lineage>
</organism>
<dbReference type="EMBL" id="VXRY01000345">
    <property type="protein sequence ID" value="MXY34155.1"/>
    <property type="molecule type" value="Genomic_DNA"/>
</dbReference>
<dbReference type="AlphaFoldDB" id="A0A6B0Y187"/>
<dbReference type="InterPro" id="IPR050177">
    <property type="entry name" value="Lipid_A_modif_metabolic_enz"/>
</dbReference>
<gene>
    <name evidence="2" type="ORF">F4Y60_08725</name>
</gene>
<proteinExistence type="predicted"/>
<comment type="caution">
    <text evidence="2">The sequence shown here is derived from an EMBL/GenBank/DDBJ whole genome shotgun (WGS) entry which is preliminary data.</text>
</comment>
<dbReference type="Gene3D" id="3.40.50.720">
    <property type="entry name" value="NAD(P)-binding Rossmann-like Domain"/>
    <property type="match status" value="1"/>
</dbReference>
<dbReference type="Pfam" id="PF01370">
    <property type="entry name" value="Epimerase"/>
    <property type="match status" value="1"/>
</dbReference>
<accession>A0A6B0Y187</accession>
<protein>
    <submittedName>
        <fullName evidence="2">NAD(P)-dependent oxidoreductase</fullName>
    </submittedName>
</protein>
<reference evidence="2" key="1">
    <citation type="submission" date="2019-09" db="EMBL/GenBank/DDBJ databases">
        <title>Characterisation of the sponge microbiome using genome-centric metagenomics.</title>
        <authorList>
            <person name="Engelberts J.P."/>
            <person name="Robbins S.J."/>
            <person name="De Goeij J.M."/>
            <person name="Aranda M."/>
            <person name="Bell S.C."/>
            <person name="Webster N.S."/>
        </authorList>
    </citation>
    <scope>NUCLEOTIDE SEQUENCE</scope>
    <source>
        <strain evidence="2">SB0664_bin_43</strain>
    </source>
</reference>